<name>A0A5P9Q6G6_9MICO</name>
<dbReference type="HAMAP" id="MF_01487">
    <property type="entry name" value="RecD"/>
    <property type="match status" value="1"/>
</dbReference>
<evidence type="ECO:0000313" key="14">
    <source>
        <dbReference type="EMBL" id="QFU96983.1"/>
    </source>
</evidence>
<evidence type="ECO:0000256" key="1">
    <source>
        <dbReference type="ARBA" id="ARBA00022722"/>
    </source>
</evidence>
<feature type="domain" description="RecBCD enzyme subunit RecD N-terminal" evidence="13">
    <location>
        <begin position="28"/>
        <end position="147"/>
    </location>
</feature>
<proteinExistence type="inferred from homology"/>
<sequence length="643" mass="67077">MSAITAEIDGDPRAPWRAGVLLGEFARAGVLTSADVSTAERLGRLTGEADETVHLAAALAVRALRSGSACVDLRDVRTLVAEDVTDDAGTSSAAGFRAVDDDAPALVDLPWPDDAAWESALRRSPMVADGVGGPPDRPVRLVDHRLYLDRYWRDEQVVRAAVEERLASPLPVDEPALEAALTRYFPGGADDRQRLAAATAARSRLTVLTGGPGTGKTTTVARLVATLRDVLDGPAAQPGAGTPAPLRVAFCAPTGKAAARLQEAVDTELARLGAGSVHATTIHRLLGSRPGSRTRFRHDRTNRLPHDVVVMDEASMVSLPLLARVLEALRPDARLVLVGDRHQLASVEVGAVLGDLVDRLASPVGAARVPDTLADLDTGPDAAAAGAHPGAVVELVVRHRFGEELGALADAINAGRADDALALLRAGGTHVEFVELADDVVRETDVPQVRDDVAAAGSAVTAAAQAGDAAAALTALGTHRLLVAHRRGPAGVVRWAALAQGWVAEATGLRETGPWPVGRPVLVTTNDRTTGLSNGDTGVVLDDGEGGVVVAFGEPGSPRLVRPHRLPAVEPVHAMTVHRAQGSQFTHVSVVLPGADSPLLTRELLYTAVTRAQELVRVVGTADAVRAAVSRPVRRASGLRFAR</sequence>
<dbReference type="Gene3D" id="3.40.50.300">
    <property type="entry name" value="P-loop containing nucleotide triphosphate hydrolases"/>
    <property type="match status" value="2"/>
</dbReference>
<dbReference type="InterPro" id="IPR027785">
    <property type="entry name" value="UvrD-like_helicase_C"/>
</dbReference>
<dbReference type="PANTHER" id="PTHR43788">
    <property type="entry name" value="DNA2/NAM7 HELICASE FAMILY MEMBER"/>
    <property type="match status" value="1"/>
</dbReference>
<dbReference type="GO" id="GO:0017116">
    <property type="term" value="F:single-stranded DNA helicase activity"/>
    <property type="evidence" value="ECO:0007669"/>
    <property type="project" value="TreeGrafter"/>
</dbReference>
<dbReference type="GO" id="GO:0016887">
    <property type="term" value="F:ATP hydrolysis activity"/>
    <property type="evidence" value="ECO:0007669"/>
    <property type="project" value="RHEA"/>
</dbReference>
<keyword evidence="8 11" id="KW-0238">DNA-binding</keyword>
<dbReference type="GO" id="GO:0005524">
    <property type="term" value="F:ATP binding"/>
    <property type="evidence" value="ECO:0007669"/>
    <property type="project" value="UniProtKB-UniRule"/>
</dbReference>
<dbReference type="GO" id="GO:0003677">
    <property type="term" value="F:DNA binding"/>
    <property type="evidence" value="ECO:0007669"/>
    <property type="project" value="UniProtKB-UniRule"/>
</dbReference>
<evidence type="ECO:0000313" key="15">
    <source>
        <dbReference type="Proteomes" id="UP000326702"/>
    </source>
</evidence>
<dbReference type="OrthoDB" id="9763659at2"/>
<evidence type="ECO:0000256" key="7">
    <source>
        <dbReference type="ARBA" id="ARBA00022840"/>
    </source>
</evidence>
<evidence type="ECO:0000256" key="9">
    <source>
        <dbReference type="ARBA" id="ARBA00023204"/>
    </source>
</evidence>
<evidence type="ECO:0000256" key="4">
    <source>
        <dbReference type="ARBA" id="ARBA00022801"/>
    </source>
</evidence>
<evidence type="ECO:0000256" key="10">
    <source>
        <dbReference type="ARBA" id="ARBA00023235"/>
    </source>
</evidence>
<keyword evidence="6 11" id="KW-0269">Exonuclease</keyword>
<evidence type="ECO:0000256" key="6">
    <source>
        <dbReference type="ARBA" id="ARBA00022839"/>
    </source>
</evidence>
<dbReference type="GO" id="GO:0009338">
    <property type="term" value="C:exodeoxyribonuclease V complex"/>
    <property type="evidence" value="ECO:0007669"/>
    <property type="project" value="InterPro"/>
</dbReference>
<dbReference type="EC" id="5.6.2.3" evidence="11"/>
<keyword evidence="4 11" id="KW-0378">Hydrolase</keyword>
<feature type="binding site" evidence="11">
    <location>
        <begin position="210"/>
        <end position="217"/>
    </location>
    <ligand>
        <name>ATP</name>
        <dbReference type="ChEBI" id="CHEBI:30616"/>
    </ligand>
</feature>
<dbReference type="CDD" id="cd18809">
    <property type="entry name" value="SF1_C_RecD"/>
    <property type="match status" value="1"/>
</dbReference>
<dbReference type="Pfam" id="PF13245">
    <property type="entry name" value="AAA_19"/>
    <property type="match status" value="1"/>
</dbReference>
<evidence type="ECO:0000256" key="2">
    <source>
        <dbReference type="ARBA" id="ARBA00022741"/>
    </source>
</evidence>
<dbReference type="RefSeq" id="WP_153021871.1">
    <property type="nucleotide sequence ID" value="NZ_BAABIH010000013.1"/>
</dbReference>
<dbReference type="InterPro" id="IPR050534">
    <property type="entry name" value="Coronavir_polyprotein_1ab"/>
</dbReference>
<keyword evidence="2 11" id="KW-0547">Nucleotide-binding</keyword>
<keyword evidence="5 11" id="KW-0347">Helicase</keyword>
<keyword evidence="15" id="KW-1185">Reference proteome</keyword>
<protein>
    <recommendedName>
        <fullName evidence="11">RecBCD enzyme subunit RecD</fullName>
        <ecNumber evidence="11">5.6.2.3</ecNumber>
    </recommendedName>
    <alternativeName>
        <fullName evidence="11">DNA 5'-3' helicase subunit RecD</fullName>
    </alternativeName>
    <alternativeName>
        <fullName evidence="11">Exonuclease V subunit RecD</fullName>
        <shortName evidence="11">ExoV subunit RecD</shortName>
    </alternativeName>
    <alternativeName>
        <fullName evidence="11">Helicase/nuclease RecBCD subunit RecD</fullName>
    </alternativeName>
</protein>
<dbReference type="Proteomes" id="UP000326702">
    <property type="component" value="Chromosome"/>
</dbReference>
<dbReference type="Pfam" id="PF13538">
    <property type="entry name" value="UvrD_C_2"/>
    <property type="match status" value="1"/>
</dbReference>
<accession>A0A5P9Q6G6</accession>
<dbReference type="GO" id="GO:0008854">
    <property type="term" value="F:exodeoxyribonuclease V activity"/>
    <property type="evidence" value="ECO:0007669"/>
    <property type="project" value="InterPro"/>
</dbReference>
<comment type="function">
    <text evidence="11">A helicase/nuclease that prepares dsDNA breaks (DSB) for recombinational DNA repair. Binds to DSBs and unwinds DNA via a highly rapid and processive ATP-dependent bidirectional helicase activity. Unwinds dsDNA until it encounters a Chi (crossover hotspot instigator) sequence from the 3' direction. Cuts ssDNA a few nucleotides 3' to the Chi site. The properties and activities of the enzyme are changed at Chi. The Chi-altered holoenzyme produces a long 3'-ssDNA overhang and facilitates RecA-binding to the ssDNA for homologous DNA recombination and repair. Holoenzyme degrades any linearized DNA that is unable to undergo homologous recombination. In the holoenzyme this subunit has ssDNA-dependent ATPase and 5'-3' helicase activity. When added to pre-assembled RecBC greatly stimulates nuclease activity and augments holoenzyme processivity. Negatively regulates the RecA-loading ability of RecBCD.</text>
</comment>
<evidence type="ECO:0000256" key="3">
    <source>
        <dbReference type="ARBA" id="ARBA00022763"/>
    </source>
</evidence>
<comment type="subunit">
    <text evidence="11">Heterotrimer of RecB, RecC and RecD. All subunits contribute to DNA-binding.</text>
</comment>
<organism evidence="14 15">
    <name type="scientific">Luteimicrobium xylanilyticum</name>
    <dbReference type="NCBI Taxonomy" id="1133546"/>
    <lineage>
        <taxon>Bacteria</taxon>
        <taxon>Bacillati</taxon>
        <taxon>Actinomycetota</taxon>
        <taxon>Actinomycetes</taxon>
        <taxon>Micrococcales</taxon>
        <taxon>Luteimicrobium</taxon>
    </lineage>
</organism>
<dbReference type="InterPro" id="IPR027417">
    <property type="entry name" value="P-loop_NTPase"/>
</dbReference>
<evidence type="ECO:0000256" key="8">
    <source>
        <dbReference type="ARBA" id="ARBA00023125"/>
    </source>
</evidence>
<dbReference type="InterPro" id="IPR049550">
    <property type="entry name" value="RecD_N"/>
</dbReference>
<comment type="similarity">
    <text evidence="11">Belongs to the RecD family.</text>
</comment>
<keyword evidence="9 11" id="KW-0234">DNA repair</keyword>
<keyword evidence="3 11" id="KW-0227">DNA damage</keyword>
<comment type="miscellaneous">
    <text evidence="11">In the RecBCD complex, RecB has a slow 3'-5' helicase, an exonuclease activity and loads RecA onto ssDNA, RecD has a fast 5'-3' helicase activity, while RecC stimulates the ATPase and processivity of the RecB helicase and contributes to recognition of the Chi site.</text>
</comment>
<dbReference type="InterPro" id="IPR006344">
    <property type="entry name" value="RecD"/>
</dbReference>
<dbReference type="CDD" id="cd17933">
    <property type="entry name" value="DEXSc_RecD-like"/>
    <property type="match status" value="1"/>
</dbReference>
<evidence type="ECO:0000259" key="12">
    <source>
        <dbReference type="Pfam" id="PF13538"/>
    </source>
</evidence>
<dbReference type="PANTHER" id="PTHR43788:SF6">
    <property type="entry name" value="DNA HELICASE B"/>
    <property type="match status" value="1"/>
</dbReference>
<feature type="domain" description="UvrD-like helicase C-terminal" evidence="12">
    <location>
        <begin position="572"/>
        <end position="619"/>
    </location>
</feature>
<dbReference type="GO" id="GO:0043139">
    <property type="term" value="F:5'-3' DNA helicase activity"/>
    <property type="evidence" value="ECO:0007669"/>
    <property type="project" value="UniProtKB-UniRule"/>
</dbReference>
<dbReference type="InterPro" id="IPR041851">
    <property type="entry name" value="RecD_N_sf"/>
</dbReference>
<evidence type="ECO:0000256" key="5">
    <source>
        <dbReference type="ARBA" id="ARBA00022806"/>
    </source>
</evidence>
<reference evidence="14 15" key="1">
    <citation type="submission" date="2019-10" db="EMBL/GenBank/DDBJ databases">
        <title>Genome sequence of Luteimicrobium xylanilyticum HY-24.</title>
        <authorList>
            <person name="Kim D.Y."/>
            <person name="Park H.-Y."/>
        </authorList>
    </citation>
    <scope>NUCLEOTIDE SEQUENCE [LARGE SCALE GENOMIC DNA]</scope>
    <source>
        <strain evidence="14 15">HY-24</strain>
    </source>
</reference>
<dbReference type="EMBL" id="CP045529">
    <property type="protein sequence ID" value="QFU96983.1"/>
    <property type="molecule type" value="Genomic_DNA"/>
</dbReference>
<dbReference type="SUPFAM" id="SSF52540">
    <property type="entry name" value="P-loop containing nucleoside triphosphate hydrolases"/>
    <property type="match status" value="1"/>
</dbReference>
<dbReference type="AlphaFoldDB" id="A0A5P9Q6G6"/>
<gene>
    <name evidence="11 14" type="primary">recD</name>
    <name evidence="14" type="ORF">KDY119_00476</name>
</gene>
<dbReference type="Pfam" id="PF21185">
    <property type="entry name" value="RecD_N"/>
    <property type="match status" value="1"/>
</dbReference>
<comment type="catalytic activity">
    <reaction evidence="11">
        <text>ATP + H2O = ADP + phosphate + H(+)</text>
        <dbReference type="Rhea" id="RHEA:13065"/>
        <dbReference type="ChEBI" id="CHEBI:15377"/>
        <dbReference type="ChEBI" id="CHEBI:15378"/>
        <dbReference type="ChEBI" id="CHEBI:30616"/>
        <dbReference type="ChEBI" id="CHEBI:43474"/>
        <dbReference type="ChEBI" id="CHEBI:456216"/>
        <dbReference type="EC" id="5.6.2.3"/>
    </reaction>
</comment>
<keyword evidence="7 11" id="KW-0067">ATP-binding</keyword>
<dbReference type="GO" id="GO:0000724">
    <property type="term" value="P:double-strand break repair via homologous recombination"/>
    <property type="evidence" value="ECO:0007669"/>
    <property type="project" value="UniProtKB-UniRule"/>
</dbReference>
<keyword evidence="10 11" id="KW-0413">Isomerase</keyword>
<dbReference type="Gene3D" id="1.10.10.1020">
    <property type="entry name" value="RecBCD complex, subunit RecD, N-terminal domain"/>
    <property type="match status" value="1"/>
</dbReference>
<keyword evidence="1 11" id="KW-0540">Nuclease</keyword>
<dbReference type="NCBIfam" id="TIGR01447">
    <property type="entry name" value="recD"/>
    <property type="match status" value="1"/>
</dbReference>
<evidence type="ECO:0000259" key="13">
    <source>
        <dbReference type="Pfam" id="PF21185"/>
    </source>
</evidence>
<dbReference type="KEGG" id="lxl:KDY119_00476"/>
<evidence type="ECO:0000256" key="11">
    <source>
        <dbReference type="HAMAP-Rule" id="MF_01487"/>
    </source>
</evidence>